<evidence type="ECO:0000259" key="6">
    <source>
        <dbReference type="Pfam" id="PF08281"/>
    </source>
</evidence>
<evidence type="ECO:0000256" key="3">
    <source>
        <dbReference type="ARBA" id="ARBA00023082"/>
    </source>
</evidence>
<dbReference type="SUPFAM" id="SSF88946">
    <property type="entry name" value="Sigma2 domain of RNA polymerase sigma factors"/>
    <property type="match status" value="1"/>
</dbReference>
<dbReference type="AlphaFoldDB" id="A0A1T4R166"/>
<dbReference type="EMBL" id="FUXP01000006">
    <property type="protein sequence ID" value="SKA09627.1"/>
    <property type="molecule type" value="Genomic_DNA"/>
</dbReference>
<proteinExistence type="inferred from homology"/>
<dbReference type="Pfam" id="PF08281">
    <property type="entry name" value="Sigma70_r4_2"/>
    <property type="match status" value="1"/>
</dbReference>
<keyword evidence="4" id="KW-0804">Transcription</keyword>
<comment type="similarity">
    <text evidence="1">Belongs to the sigma-70 factor family. ECF subfamily.</text>
</comment>
<dbReference type="CDD" id="cd06171">
    <property type="entry name" value="Sigma70_r4"/>
    <property type="match status" value="1"/>
</dbReference>
<reference evidence="7 8" key="1">
    <citation type="submission" date="2017-02" db="EMBL/GenBank/DDBJ databases">
        <authorList>
            <person name="Peterson S.W."/>
        </authorList>
    </citation>
    <scope>NUCLEOTIDE SEQUENCE [LARGE SCALE GENOMIC DNA]</scope>
    <source>
        <strain evidence="7 8">DSM 21749</strain>
    </source>
</reference>
<organism evidence="7 8">
    <name type="scientific">Lysobacter spongiicola DSM 21749</name>
    <dbReference type="NCBI Taxonomy" id="1122188"/>
    <lineage>
        <taxon>Bacteria</taxon>
        <taxon>Pseudomonadati</taxon>
        <taxon>Pseudomonadota</taxon>
        <taxon>Gammaproteobacteria</taxon>
        <taxon>Lysobacterales</taxon>
        <taxon>Lysobacteraceae</taxon>
        <taxon>Novilysobacter</taxon>
    </lineage>
</organism>
<protein>
    <submittedName>
        <fullName evidence="7">RNA polymerase sigma-70 factor, ECF subfamily</fullName>
    </submittedName>
</protein>
<feature type="region of interest" description="Disordered" evidence="5">
    <location>
        <begin position="1"/>
        <end position="23"/>
    </location>
</feature>
<accession>A0A1T4R166</accession>
<dbReference type="Gene3D" id="1.10.10.10">
    <property type="entry name" value="Winged helix-like DNA-binding domain superfamily/Winged helix DNA-binding domain"/>
    <property type="match status" value="1"/>
</dbReference>
<dbReference type="OrthoDB" id="9783733at2"/>
<evidence type="ECO:0000256" key="4">
    <source>
        <dbReference type="ARBA" id="ARBA00023163"/>
    </source>
</evidence>
<dbReference type="SUPFAM" id="SSF88659">
    <property type="entry name" value="Sigma3 and sigma4 domains of RNA polymerase sigma factors"/>
    <property type="match status" value="1"/>
</dbReference>
<evidence type="ECO:0000313" key="7">
    <source>
        <dbReference type="EMBL" id="SKA09627.1"/>
    </source>
</evidence>
<dbReference type="PANTHER" id="PTHR43133">
    <property type="entry name" value="RNA POLYMERASE ECF-TYPE SIGMA FACTO"/>
    <property type="match status" value="1"/>
</dbReference>
<dbReference type="GO" id="GO:0016987">
    <property type="term" value="F:sigma factor activity"/>
    <property type="evidence" value="ECO:0007669"/>
    <property type="project" value="UniProtKB-KW"/>
</dbReference>
<dbReference type="InterPro" id="IPR039425">
    <property type="entry name" value="RNA_pol_sigma-70-like"/>
</dbReference>
<dbReference type="InterPro" id="IPR014284">
    <property type="entry name" value="RNA_pol_sigma-70_dom"/>
</dbReference>
<dbReference type="InterPro" id="IPR013325">
    <property type="entry name" value="RNA_pol_sigma_r2"/>
</dbReference>
<dbReference type="RefSeq" id="WP_078758491.1">
    <property type="nucleotide sequence ID" value="NZ_FUXP01000006.1"/>
</dbReference>
<keyword evidence="8" id="KW-1185">Reference proteome</keyword>
<feature type="compositionally biased region" description="Basic and acidic residues" evidence="5">
    <location>
        <begin position="127"/>
        <end position="138"/>
    </location>
</feature>
<feature type="region of interest" description="Disordered" evidence="5">
    <location>
        <begin position="112"/>
        <end position="138"/>
    </location>
</feature>
<keyword evidence="3" id="KW-0731">Sigma factor</keyword>
<dbReference type="PANTHER" id="PTHR43133:SF64">
    <property type="entry name" value="ECF SIGMA FACTOR"/>
    <property type="match status" value="1"/>
</dbReference>
<dbReference type="NCBIfam" id="NF006550">
    <property type="entry name" value="PRK09047.1"/>
    <property type="match status" value="1"/>
</dbReference>
<gene>
    <name evidence="7" type="ORF">SAMN02745674_01921</name>
</gene>
<evidence type="ECO:0000256" key="2">
    <source>
        <dbReference type="ARBA" id="ARBA00023015"/>
    </source>
</evidence>
<evidence type="ECO:0000313" key="8">
    <source>
        <dbReference type="Proteomes" id="UP000190061"/>
    </source>
</evidence>
<dbReference type="Gene3D" id="1.10.1740.10">
    <property type="match status" value="1"/>
</dbReference>
<evidence type="ECO:0000256" key="1">
    <source>
        <dbReference type="ARBA" id="ARBA00010641"/>
    </source>
</evidence>
<feature type="domain" description="RNA polymerase sigma factor 70 region 4 type 2" evidence="6">
    <location>
        <begin position="140"/>
        <end position="191"/>
    </location>
</feature>
<sequence>MLLPVTSHAEPNSDIPAPDTGEAVAAAPRAPASLDEFLAGIGPRAYRFSEIGLRHRDDALDAVQDAMMKMINYRDRPAAEWTPLFWSILRSRIIDIQRRRTFRLRWLVSPQERDDGSMPDWSDDGPDPSRTHDGKEGYARLSDAVARLPRRQREAFSLRILEELDVATTARVMGCSEGSVKTHLSRAREALQQQLEDWR</sequence>
<dbReference type="Proteomes" id="UP000190061">
    <property type="component" value="Unassembled WGS sequence"/>
</dbReference>
<dbReference type="STRING" id="1122188.SAMN02745674_01921"/>
<dbReference type="InterPro" id="IPR013324">
    <property type="entry name" value="RNA_pol_sigma_r3/r4-like"/>
</dbReference>
<evidence type="ECO:0000256" key="5">
    <source>
        <dbReference type="SAM" id="MobiDB-lite"/>
    </source>
</evidence>
<dbReference type="GO" id="GO:0006352">
    <property type="term" value="P:DNA-templated transcription initiation"/>
    <property type="evidence" value="ECO:0007669"/>
    <property type="project" value="InterPro"/>
</dbReference>
<dbReference type="InterPro" id="IPR036388">
    <property type="entry name" value="WH-like_DNA-bd_sf"/>
</dbReference>
<dbReference type="GO" id="GO:0003677">
    <property type="term" value="F:DNA binding"/>
    <property type="evidence" value="ECO:0007669"/>
    <property type="project" value="InterPro"/>
</dbReference>
<keyword evidence="2" id="KW-0805">Transcription regulation</keyword>
<dbReference type="InterPro" id="IPR013249">
    <property type="entry name" value="RNA_pol_sigma70_r4_t2"/>
</dbReference>
<dbReference type="NCBIfam" id="TIGR02937">
    <property type="entry name" value="sigma70-ECF"/>
    <property type="match status" value="1"/>
</dbReference>
<name>A0A1T4R166_9GAMM</name>